<sequence length="141" mass="16062">MLNRRLILGGIEIEFEIQKSTNEGLITSKEDLISLVVDFEAFVYRPFTVQEDNDEDVLVTKWQLEAINENLETLLLSTKASFSNDYYGEAIKAFLETLTKEHIANLDKTNKAVDDSASVCKETTEKVDKLIFDVRSFMSTL</sequence>
<evidence type="ECO:0000313" key="2">
    <source>
        <dbReference type="Proteomes" id="UP001177003"/>
    </source>
</evidence>
<dbReference type="EMBL" id="OX465086">
    <property type="protein sequence ID" value="CAI9265644.1"/>
    <property type="molecule type" value="Genomic_DNA"/>
</dbReference>
<protein>
    <submittedName>
        <fullName evidence="1">Uncharacterized protein</fullName>
    </submittedName>
</protein>
<proteinExistence type="predicted"/>
<evidence type="ECO:0000313" key="1">
    <source>
        <dbReference type="EMBL" id="CAI9265644.1"/>
    </source>
</evidence>
<name>A0AA35VBL1_LACSI</name>
<accession>A0AA35VBL1</accession>
<keyword evidence="2" id="KW-1185">Reference proteome</keyword>
<dbReference type="AlphaFoldDB" id="A0AA35VBL1"/>
<organism evidence="1 2">
    <name type="scientific">Lactuca saligna</name>
    <name type="common">Willowleaf lettuce</name>
    <dbReference type="NCBI Taxonomy" id="75948"/>
    <lineage>
        <taxon>Eukaryota</taxon>
        <taxon>Viridiplantae</taxon>
        <taxon>Streptophyta</taxon>
        <taxon>Embryophyta</taxon>
        <taxon>Tracheophyta</taxon>
        <taxon>Spermatophyta</taxon>
        <taxon>Magnoliopsida</taxon>
        <taxon>eudicotyledons</taxon>
        <taxon>Gunneridae</taxon>
        <taxon>Pentapetalae</taxon>
        <taxon>asterids</taxon>
        <taxon>campanulids</taxon>
        <taxon>Asterales</taxon>
        <taxon>Asteraceae</taxon>
        <taxon>Cichorioideae</taxon>
        <taxon>Cichorieae</taxon>
        <taxon>Lactucinae</taxon>
        <taxon>Lactuca</taxon>
    </lineage>
</organism>
<dbReference type="Proteomes" id="UP001177003">
    <property type="component" value="Chromosome 0"/>
</dbReference>
<reference evidence="1" key="1">
    <citation type="submission" date="2023-04" db="EMBL/GenBank/DDBJ databases">
        <authorList>
            <person name="Vijverberg K."/>
            <person name="Xiong W."/>
            <person name="Schranz E."/>
        </authorList>
    </citation>
    <scope>NUCLEOTIDE SEQUENCE</scope>
</reference>
<gene>
    <name evidence="1" type="ORF">LSALG_LOCUS6239</name>
</gene>